<dbReference type="InterPro" id="IPR036866">
    <property type="entry name" value="RibonucZ/Hydroxyglut_hydro"/>
</dbReference>
<dbReference type="PANTHER" id="PTHR23131">
    <property type="entry name" value="ENDORIBONUCLEASE LACTB2"/>
    <property type="match status" value="1"/>
</dbReference>
<proteinExistence type="predicted"/>
<name>A0ABR6VHM3_9FIRM</name>
<protein>
    <submittedName>
        <fullName evidence="2">MBL fold metallo-hydrolase</fullName>
    </submittedName>
</protein>
<sequence length="328" mass="37438">MIEKMWDSPLMYRIEVPLPDNPLRYLNSYVVCGSDRWLVIDTGFNREECREALFSGLSQLQVDLARTDLFLTHLHADHTGLVGDFAGQGCQVYMNGDDYQYLVDSALDGRTWKYTEQLFMKEGMPPEDIEKQFSNQARKFSPDPSFSIHPVGDGDVVTLAGVDFQVIHTPGHTKGLSCLWLPKEGLLVSSDHVLFDITPNIQRWQNLPDALACYLHSLDKVRDLPARLVLPGHRKASSALKERVDAIKAHHANRLQELWQAAKDHPGATAFELAPHLTWSMRGKKWPEFPPTQKWFAMGETLSHVEYLLHHGRLEQEEKNGLYIYYAI</sequence>
<evidence type="ECO:0000313" key="2">
    <source>
        <dbReference type="EMBL" id="MBC3536776.1"/>
    </source>
</evidence>
<keyword evidence="3" id="KW-1185">Reference proteome</keyword>
<dbReference type="EMBL" id="JACOGK010000014">
    <property type="protein sequence ID" value="MBC3536776.1"/>
    <property type="molecule type" value="Genomic_DNA"/>
</dbReference>
<dbReference type="InterPro" id="IPR050662">
    <property type="entry name" value="Sec-metab_biosynth-thioest"/>
</dbReference>
<dbReference type="InterPro" id="IPR036388">
    <property type="entry name" value="WH-like_DNA-bd_sf"/>
</dbReference>
<organism evidence="2 3">
    <name type="scientific">Megasphaera hominis</name>
    <dbReference type="NCBI Taxonomy" id="159836"/>
    <lineage>
        <taxon>Bacteria</taxon>
        <taxon>Bacillati</taxon>
        <taxon>Bacillota</taxon>
        <taxon>Negativicutes</taxon>
        <taxon>Veillonellales</taxon>
        <taxon>Veillonellaceae</taxon>
        <taxon>Megasphaera</taxon>
    </lineage>
</organism>
<evidence type="ECO:0000313" key="3">
    <source>
        <dbReference type="Proteomes" id="UP000606870"/>
    </source>
</evidence>
<dbReference type="InterPro" id="IPR001279">
    <property type="entry name" value="Metallo-B-lactamas"/>
</dbReference>
<dbReference type="Pfam" id="PF00753">
    <property type="entry name" value="Lactamase_B"/>
    <property type="match status" value="1"/>
</dbReference>
<dbReference type="PANTHER" id="PTHR23131:SF4">
    <property type="entry name" value="METALLO-BETA-LACTAMASE SUPERFAMILY POTEIN"/>
    <property type="match status" value="1"/>
</dbReference>
<dbReference type="SMART" id="SM00849">
    <property type="entry name" value="Lactamase_B"/>
    <property type="match status" value="1"/>
</dbReference>
<accession>A0ABR6VHM3</accession>
<feature type="domain" description="Metallo-beta-lactamase" evidence="1">
    <location>
        <begin position="25"/>
        <end position="233"/>
    </location>
</feature>
<dbReference type="Gene3D" id="1.10.10.10">
    <property type="entry name" value="Winged helix-like DNA-binding domain superfamily/Winged helix DNA-binding domain"/>
    <property type="match status" value="1"/>
</dbReference>
<comment type="caution">
    <text evidence="2">The sequence shown here is derived from an EMBL/GenBank/DDBJ whole genome shotgun (WGS) entry which is preliminary data.</text>
</comment>
<dbReference type="CDD" id="cd07725">
    <property type="entry name" value="TTHA1429-like_MBL-fold"/>
    <property type="match status" value="1"/>
</dbReference>
<evidence type="ECO:0000259" key="1">
    <source>
        <dbReference type="SMART" id="SM00849"/>
    </source>
</evidence>
<reference evidence="2 3" key="1">
    <citation type="submission" date="2020-08" db="EMBL/GenBank/DDBJ databases">
        <authorList>
            <person name="Liu C."/>
            <person name="Sun Q."/>
        </authorList>
    </citation>
    <scope>NUCLEOTIDE SEQUENCE [LARGE SCALE GENOMIC DNA]</scope>
    <source>
        <strain evidence="2 3">NSJ-59</strain>
    </source>
</reference>
<dbReference type="Gene3D" id="3.60.15.10">
    <property type="entry name" value="Ribonuclease Z/Hydroxyacylglutathione hydrolase-like"/>
    <property type="match status" value="1"/>
</dbReference>
<dbReference type="SUPFAM" id="SSF56281">
    <property type="entry name" value="Metallo-hydrolase/oxidoreductase"/>
    <property type="match status" value="1"/>
</dbReference>
<gene>
    <name evidence="2" type="ORF">H8J70_05880</name>
</gene>
<dbReference type="Proteomes" id="UP000606870">
    <property type="component" value="Unassembled WGS sequence"/>
</dbReference>